<accession>A0A834Y1N8</accession>
<dbReference type="InterPro" id="IPR048733">
    <property type="entry name" value="CFA69_ARM_dom"/>
</dbReference>
<dbReference type="GO" id="GO:0097730">
    <property type="term" value="C:non-motile cilium"/>
    <property type="evidence" value="ECO:0007669"/>
    <property type="project" value="TreeGrafter"/>
</dbReference>
<dbReference type="OrthoDB" id="191673at2759"/>
<dbReference type="Proteomes" id="UP000639338">
    <property type="component" value="Unassembled WGS sequence"/>
</dbReference>
<evidence type="ECO:0000313" key="2">
    <source>
        <dbReference type="EMBL" id="KAF7994936.1"/>
    </source>
</evidence>
<dbReference type="SUPFAM" id="SSF48371">
    <property type="entry name" value="ARM repeat"/>
    <property type="match status" value="1"/>
</dbReference>
<dbReference type="AlphaFoldDB" id="A0A834Y1N8"/>
<feature type="domain" description="Cilia- and flagella-associated protein 69 ARM repeats" evidence="1">
    <location>
        <begin position="52"/>
        <end position="773"/>
    </location>
</feature>
<comment type="caution">
    <text evidence="2">The sequence shown here is derived from an EMBL/GenBank/DDBJ whole genome shotgun (WGS) entry which is preliminary data.</text>
</comment>
<dbReference type="GO" id="GO:1902093">
    <property type="term" value="P:positive regulation of flagellated sperm motility"/>
    <property type="evidence" value="ECO:0007669"/>
    <property type="project" value="TreeGrafter"/>
</dbReference>
<dbReference type="InterPro" id="IPR016024">
    <property type="entry name" value="ARM-type_fold"/>
</dbReference>
<dbReference type="Pfam" id="PF21049">
    <property type="entry name" value="CFA69_ARM_rpt"/>
    <property type="match status" value="1"/>
</dbReference>
<reference evidence="2 3" key="1">
    <citation type="submission" date="2020-08" db="EMBL/GenBank/DDBJ databases">
        <title>Aphidius gifuensis genome sequencing and assembly.</title>
        <authorList>
            <person name="Du Z."/>
        </authorList>
    </citation>
    <scope>NUCLEOTIDE SEQUENCE [LARGE SCALE GENOMIC DNA]</scope>
    <source>
        <strain evidence="2">YNYX2018</strain>
        <tissue evidence="2">Adults</tissue>
    </source>
</reference>
<dbReference type="PANTHER" id="PTHR14716">
    <property type="entry name" value="CILIA- AND FLAGELLA-ASSOCIATED PROTEIN 69"/>
    <property type="match status" value="1"/>
</dbReference>
<evidence type="ECO:0000313" key="3">
    <source>
        <dbReference type="Proteomes" id="UP000639338"/>
    </source>
</evidence>
<evidence type="ECO:0000259" key="1">
    <source>
        <dbReference type="Pfam" id="PF21049"/>
    </source>
</evidence>
<dbReference type="Gene3D" id="1.25.10.10">
    <property type="entry name" value="Leucine-rich Repeat Variant"/>
    <property type="match status" value="1"/>
</dbReference>
<name>A0A834Y1N8_APHGI</name>
<organism evidence="2 3">
    <name type="scientific">Aphidius gifuensis</name>
    <name type="common">Parasitoid wasp</name>
    <dbReference type="NCBI Taxonomy" id="684658"/>
    <lineage>
        <taxon>Eukaryota</taxon>
        <taxon>Metazoa</taxon>
        <taxon>Ecdysozoa</taxon>
        <taxon>Arthropoda</taxon>
        <taxon>Hexapoda</taxon>
        <taxon>Insecta</taxon>
        <taxon>Pterygota</taxon>
        <taxon>Neoptera</taxon>
        <taxon>Endopterygota</taxon>
        <taxon>Hymenoptera</taxon>
        <taxon>Apocrita</taxon>
        <taxon>Ichneumonoidea</taxon>
        <taxon>Braconidae</taxon>
        <taxon>Aphidiinae</taxon>
        <taxon>Aphidius</taxon>
    </lineage>
</organism>
<dbReference type="GO" id="GO:0097225">
    <property type="term" value="C:sperm midpiece"/>
    <property type="evidence" value="ECO:0007669"/>
    <property type="project" value="TreeGrafter"/>
</dbReference>
<protein>
    <recommendedName>
        <fullName evidence="1">Cilia- and flagella-associated protein 69 ARM repeats domain-containing protein</fullName>
    </recommendedName>
</protein>
<gene>
    <name evidence="2" type="ORF">HCN44_004408</name>
</gene>
<dbReference type="InterPro" id="IPR048732">
    <property type="entry name" value="CFA69"/>
</dbReference>
<keyword evidence="3" id="KW-1185">Reference proteome</keyword>
<dbReference type="EMBL" id="JACMRX010000002">
    <property type="protein sequence ID" value="KAF7994936.1"/>
    <property type="molecule type" value="Genomic_DNA"/>
</dbReference>
<dbReference type="InterPro" id="IPR011989">
    <property type="entry name" value="ARM-like"/>
</dbReference>
<proteinExistence type="predicted"/>
<sequence length="920" mass="105403">MNCKSSRDVWSNVYGKKKPICKSASNTDRHGLKLLNDDEFVDENKRKEMEYSIKRLHELISDPITQESKPWIDRLLNNFLDGIKSVGYRVKDLPAIMQVLEFLAWKTRDNPDYQKHLDKMLEHCCWPPRFDKSSEILSSRDVIEHYFSLLGYVIVILSNYQDDISKVLNALCQLLTKTKSIDKSAVKLEYRYEAVEKSKLPSIIANFIEICNIEIFDKVLDLIWIIVSISDTCCHKMIEHGIINNLLIKLPQLLVNSETTNNLNYIEKDVDDKGIQIVNILWKLMASIVFSNDIPITVMKNSIPKLEAMESLKSAFKITLNGSQSSKNFTTIRNDLSVIILSGLTVKWSLVASGLADDIITSSISTTTPTTSDDIFYQKTLQCILCHLAHCDASITIMKKKFVVSKILEDLTSKYNSKTNVNSRDLIEGSGLIENSLKTLQNIVPKIPHQFINENGPSKIISILKLSIKSNLNNSIVEEIAKTICSLLISDDKIMLKKFQDAEIVSTLIELTNQIINLKQLTRQIQRLLKFCLMSIELSINNEDFLLKNYGNEFLKIAIKLLERFTLKNSNDFLIDKRLLIALGSFIWKCIVWCPENLKTFVEDGGTYLILDTIEKSNILVQNVYLGILIDMCQGSNCIPHLCTWRGVDKSKGALSLMAKIWREEENTIGTKRTPEGCVKDIEFPLMGIDQWNSTFRSKSTFEFSPALAAIWGSVRPKIYSIRQILISNSEIYDKVREHYKILLDDLPIEDSITYCIIDEYLHLIQGQIWAEVLRYLKQTGVNPLGSDGEMLLIMRQRHRLCGLKIQEKQDKILDDADKKELQLEINEFHKIRETKITSVLEAVNQMDLLRRTIDANYRRKKKDKLMKIKESSSSQSSFTKSINYKNNNDDFTLVSPPSSASILSNNFSTDEELSYSYYL</sequence>
<dbReference type="PANTHER" id="PTHR14716:SF0">
    <property type="entry name" value="CILIA- AND FLAGELLA-ASSOCIATED PROTEIN 69"/>
    <property type="match status" value="1"/>
</dbReference>